<protein>
    <submittedName>
        <fullName evidence="2">Probable RTX</fullName>
    </submittedName>
</protein>
<reference evidence="2 3" key="1">
    <citation type="submission" date="2014-09" db="EMBL/GenBank/DDBJ databases">
        <title>Vibrio maritimus JCM 19240. (C210) whole genome shotgun sequence.</title>
        <authorList>
            <person name="Sawabe T."/>
            <person name="Meirelles P."/>
            <person name="Nakanishi M."/>
            <person name="Sayaka M."/>
            <person name="Hattori M."/>
            <person name="Ohkuma M."/>
        </authorList>
    </citation>
    <scope>NUCLEOTIDE SEQUENCE [LARGE SCALE GENOMIC DNA]</scope>
    <source>
        <strain evidence="2 3">JCM 19240</strain>
    </source>
</reference>
<evidence type="ECO:0000256" key="1">
    <source>
        <dbReference type="SAM" id="MobiDB-lite"/>
    </source>
</evidence>
<keyword evidence="3" id="KW-1185">Reference proteome</keyword>
<feature type="region of interest" description="Disordered" evidence="1">
    <location>
        <begin position="205"/>
        <end position="246"/>
    </location>
</feature>
<feature type="compositionally biased region" description="Pro residues" evidence="1">
    <location>
        <begin position="117"/>
        <end position="126"/>
    </location>
</feature>
<reference evidence="2 3" key="2">
    <citation type="submission" date="2014-09" db="EMBL/GenBank/DDBJ databases">
        <authorList>
            <consortium name="NBRP consortium"/>
            <person name="Sawabe T."/>
            <person name="Meirelles P."/>
            <person name="Nakanishi M."/>
            <person name="Sayaka M."/>
            <person name="Hattori M."/>
            <person name="Ohkuma M."/>
        </authorList>
    </citation>
    <scope>NUCLEOTIDE SEQUENCE [LARGE SCALE GENOMIC DNA]</scope>
    <source>
        <strain evidence="2 3">JCM 19240</strain>
    </source>
</reference>
<comment type="caution">
    <text evidence="2">The sequence shown here is derived from an EMBL/GenBank/DDBJ whole genome shotgun (WGS) entry which is preliminary data.</text>
</comment>
<proteinExistence type="predicted"/>
<evidence type="ECO:0000313" key="2">
    <source>
        <dbReference type="EMBL" id="GAL31527.1"/>
    </source>
</evidence>
<name>A0A090TJJ5_9VIBR</name>
<feature type="compositionally biased region" description="Basic and acidic residues" evidence="1">
    <location>
        <begin position="224"/>
        <end position="236"/>
    </location>
</feature>
<organism evidence="2 3">
    <name type="scientific">Vibrio maritimus</name>
    <dbReference type="NCBI Taxonomy" id="990268"/>
    <lineage>
        <taxon>Bacteria</taxon>
        <taxon>Pseudomonadati</taxon>
        <taxon>Pseudomonadota</taxon>
        <taxon>Gammaproteobacteria</taxon>
        <taxon>Vibrionales</taxon>
        <taxon>Vibrionaceae</taxon>
        <taxon>Vibrio</taxon>
    </lineage>
</organism>
<dbReference type="AlphaFoldDB" id="A0A090TJJ5"/>
<sequence>MLKGHLPANFPVQSQGHYECDVNIHAQLSSHDEAVTDIRITHLQSHVTLQNGGHAIHANPDGSYTVPTNGHVTLVSSQPISGNHHYFATEVTTHNSVTGVSAVTTEDLQGHIHSHINPPPPPPPPVLNDEPADDNAAADGESLTIMSVLGIGDATSDNSEHQQHGASSYLDKLGITQQEGHQPLDPSTLPDDIDIVFDDADQHDVTTEHHGAAAHQDDQTGIEHFQDTESDHHDLDDPSLPDDPTR</sequence>
<accession>A0A090TJJ5</accession>
<gene>
    <name evidence="2" type="ORF">JCM19240_4958</name>
</gene>
<dbReference type="Proteomes" id="UP000029224">
    <property type="component" value="Unassembled WGS sequence"/>
</dbReference>
<evidence type="ECO:0000313" key="3">
    <source>
        <dbReference type="Proteomes" id="UP000029224"/>
    </source>
</evidence>
<feature type="region of interest" description="Disordered" evidence="1">
    <location>
        <begin position="111"/>
        <end position="137"/>
    </location>
</feature>
<dbReference type="EMBL" id="BBMT01000001">
    <property type="protein sequence ID" value="GAL31527.1"/>
    <property type="molecule type" value="Genomic_DNA"/>
</dbReference>
<feature type="compositionally biased region" description="Basic and acidic residues" evidence="1">
    <location>
        <begin position="205"/>
        <end position="218"/>
    </location>
</feature>